<evidence type="ECO:0000313" key="11">
    <source>
        <dbReference type="Proteomes" id="UP000285013"/>
    </source>
</evidence>
<dbReference type="EMBL" id="QRPE01000036">
    <property type="protein sequence ID" value="RHL87079.1"/>
    <property type="molecule type" value="Genomic_DNA"/>
</dbReference>
<dbReference type="Gene3D" id="2.60.120.260">
    <property type="entry name" value="Galactose-binding domain-like"/>
    <property type="match status" value="2"/>
</dbReference>
<evidence type="ECO:0000256" key="6">
    <source>
        <dbReference type="ARBA" id="ARBA00022490"/>
    </source>
</evidence>
<evidence type="ECO:0000256" key="3">
    <source>
        <dbReference type="ARBA" id="ARBA00004496"/>
    </source>
</evidence>
<proteinExistence type="predicted"/>
<feature type="domain" description="Transglutaminase-like" evidence="9">
    <location>
        <begin position="191"/>
        <end position="272"/>
    </location>
</feature>
<dbReference type="AlphaFoldDB" id="A0A415MXF4"/>
<name>A0A415MXF4_9BACE</name>
<dbReference type="GeneID" id="26157982"/>
<evidence type="ECO:0000256" key="4">
    <source>
        <dbReference type="ARBA" id="ARBA00012158"/>
    </source>
</evidence>
<dbReference type="InterPro" id="IPR002931">
    <property type="entry name" value="Transglutaminase-like"/>
</dbReference>
<feature type="chain" id="PRO_5043189980" description="Peptide-N(4)-(N-acetyl-beta-glucosaminyl)asparagine amidase" evidence="8">
    <location>
        <begin position="21"/>
        <end position="653"/>
    </location>
</feature>
<protein>
    <recommendedName>
        <fullName evidence="5">Peptide-N(4)-(N-acetyl-beta-glucosaminyl)asparagine amidase</fullName>
        <ecNumber evidence="4">3.5.1.52</ecNumber>
    </recommendedName>
    <alternativeName>
        <fullName evidence="7">Peptide:N-glycanase</fullName>
    </alternativeName>
</protein>
<dbReference type="RefSeq" id="WP_044154674.1">
    <property type="nucleotide sequence ID" value="NZ_JAQDGM010000020.1"/>
</dbReference>
<comment type="caution">
    <text evidence="10">The sequence shown here is derived from an EMBL/GenBank/DDBJ whole genome shotgun (WGS) entry which is preliminary data.</text>
</comment>
<dbReference type="Pfam" id="PF01841">
    <property type="entry name" value="Transglut_core"/>
    <property type="match status" value="1"/>
</dbReference>
<evidence type="ECO:0000256" key="5">
    <source>
        <dbReference type="ARBA" id="ARBA00018546"/>
    </source>
</evidence>
<dbReference type="SUPFAM" id="SSF54001">
    <property type="entry name" value="Cysteine proteinases"/>
    <property type="match status" value="1"/>
</dbReference>
<dbReference type="EC" id="3.5.1.52" evidence="4"/>
<sequence length="653" mass="75736">MRCIYIFVCVCALTFLSACIEQQDSRLESALNMAGTNKGELLKLLSHYRESDNQKYRAACFLIKNMPYYSFYEGEELQKYLRYFEAHSTNIKGAQFIVDSLKKADGEFSIDMLTRKKDIEVVDSAFLVEHIEWAFKVWKEQPWGGNVTFDDFCEYILPYRIGDEPLSLWRKDLYDTYNPLLDKFRKSADSNDIIKAAQILMDTLRQGKYRYTSLFPKGPHIGPVALKWKTGSCREFADAMIYVMRALGIPCGMDRVMQRGDTNASHFWNFILDKGRNTYMAEFPYQEKWKKASEYDITKGKVYRVTYSLNEELAKDLKDVPSVYPVFRYPFFHDVTATYLGQQNGQIVIPQKELYDCPRTGELIYLCFANKQEWVPVACTFFDGKAVCFDNVEGGIVAILAIYNEKGLQTLSNPFTLNHDTGEIHYLNPLQESHIISVYKKFHFAVKNYFNTRMVGGVIEGSNQKDFQNVDTLFLIKEAPYRLYTVAYLNPDRAYRYIRYRGGKDSYCNIAELSFYENCLDTLPLKGKIIGTPGCYGDDGRREYTNVFDGNPDTSFDYKFPDTGWAGLDLGKSYRVSKAIYTPRNDVSFIYKDNIYELFYWDKGCWNSLGRQTAVADSLVYTVPQNALLYLKNHTTGNDERIFEYENGKQIFW</sequence>
<dbReference type="SUPFAM" id="SSF49785">
    <property type="entry name" value="Galactose-binding domain-like"/>
    <property type="match status" value="1"/>
</dbReference>
<dbReference type="PANTHER" id="PTHR35532">
    <property type="entry name" value="SIMILAR TO POLYHYDROXYALKANOATE DEPOLYMERASE"/>
    <property type="match status" value="1"/>
</dbReference>
<dbReference type="InterPro" id="IPR008979">
    <property type="entry name" value="Galactose-bd-like_sf"/>
</dbReference>
<dbReference type="GO" id="GO:0000224">
    <property type="term" value="F:peptide-N4-(N-acetyl-beta-glucosaminyl)asparagine amidase activity"/>
    <property type="evidence" value="ECO:0007669"/>
    <property type="project" value="UniProtKB-EC"/>
</dbReference>
<comment type="subcellular location">
    <subcellularLocation>
        <location evidence="3">Cytoplasm</location>
    </subcellularLocation>
</comment>
<evidence type="ECO:0000259" key="9">
    <source>
        <dbReference type="Pfam" id="PF01841"/>
    </source>
</evidence>
<evidence type="ECO:0000256" key="2">
    <source>
        <dbReference type="ARBA" id="ARBA00001947"/>
    </source>
</evidence>
<dbReference type="InterPro" id="IPR038765">
    <property type="entry name" value="Papain-like_cys_pep_sf"/>
</dbReference>
<dbReference type="PANTHER" id="PTHR35532:SF5">
    <property type="entry name" value="CARBOHYDRATE-BINDING DOMAIN-CONTAINING PROTEIN"/>
    <property type="match status" value="1"/>
</dbReference>
<organism evidence="10 11">
    <name type="scientific">Bacteroides intestinalis</name>
    <dbReference type="NCBI Taxonomy" id="329854"/>
    <lineage>
        <taxon>Bacteria</taxon>
        <taxon>Pseudomonadati</taxon>
        <taxon>Bacteroidota</taxon>
        <taxon>Bacteroidia</taxon>
        <taxon>Bacteroidales</taxon>
        <taxon>Bacteroidaceae</taxon>
        <taxon>Bacteroides</taxon>
    </lineage>
</organism>
<comment type="catalytic activity">
    <reaction evidence="1">
        <text>Hydrolysis of an N(4)-(acetyl-beta-D-glucosaminyl)asparagine residue in which the glucosamine residue may be further glycosylated, to yield a (substituted) N-acetyl-beta-D-glucosaminylamine and a peptide containing an aspartate residue.</text>
        <dbReference type="EC" id="3.5.1.52"/>
    </reaction>
</comment>
<evidence type="ECO:0000256" key="1">
    <source>
        <dbReference type="ARBA" id="ARBA00001650"/>
    </source>
</evidence>
<accession>A0A415MXF4</accession>
<comment type="cofactor">
    <cofactor evidence="2">
        <name>Zn(2+)</name>
        <dbReference type="ChEBI" id="CHEBI:29105"/>
    </cofactor>
</comment>
<evidence type="ECO:0000256" key="7">
    <source>
        <dbReference type="ARBA" id="ARBA00032901"/>
    </source>
</evidence>
<dbReference type="Proteomes" id="UP000285013">
    <property type="component" value="Unassembled WGS sequence"/>
</dbReference>
<evidence type="ECO:0000313" key="10">
    <source>
        <dbReference type="EMBL" id="RHL87079.1"/>
    </source>
</evidence>
<keyword evidence="8" id="KW-0732">Signal</keyword>
<keyword evidence="6" id="KW-0963">Cytoplasm</keyword>
<dbReference type="GO" id="GO:0005737">
    <property type="term" value="C:cytoplasm"/>
    <property type="evidence" value="ECO:0007669"/>
    <property type="project" value="UniProtKB-SubCell"/>
</dbReference>
<gene>
    <name evidence="10" type="ORF">DWZ95_21245</name>
</gene>
<feature type="signal peptide" evidence="8">
    <location>
        <begin position="1"/>
        <end position="20"/>
    </location>
</feature>
<reference evidence="10 11" key="1">
    <citation type="submission" date="2018-08" db="EMBL/GenBank/DDBJ databases">
        <title>A genome reference for cultivated species of the human gut microbiota.</title>
        <authorList>
            <person name="Zou Y."/>
            <person name="Xue W."/>
            <person name="Luo G."/>
        </authorList>
    </citation>
    <scope>NUCLEOTIDE SEQUENCE [LARGE SCALE GENOMIC DNA]</scope>
    <source>
        <strain evidence="10 11">AF36-16BH</strain>
    </source>
</reference>
<evidence type="ECO:0000256" key="8">
    <source>
        <dbReference type="SAM" id="SignalP"/>
    </source>
</evidence>
<dbReference type="PROSITE" id="PS51257">
    <property type="entry name" value="PROKAR_LIPOPROTEIN"/>
    <property type="match status" value="1"/>
</dbReference>